<evidence type="ECO:0000313" key="2">
    <source>
        <dbReference type="Proteomes" id="UP000309584"/>
    </source>
</evidence>
<reference evidence="1 2" key="1">
    <citation type="submission" date="2018-05" db="EMBL/GenBank/DDBJ databases">
        <title>Novel Campyloabacter and Helicobacter Species and Strains.</title>
        <authorList>
            <person name="Mannion A.J."/>
            <person name="Shen Z."/>
            <person name="Fox J.G."/>
        </authorList>
    </citation>
    <scope>NUCLEOTIDE SEQUENCE [LARGE SCALE GENOMIC DNA]</scope>
    <source>
        <strain evidence="2">MIT10-5678</strain>
    </source>
</reference>
<comment type="caution">
    <text evidence="1">The sequence shown here is derived from an EMBL/GenBank/DDBJ whole genome shotgun (WGS) entry which is preliminary data.</text>
</comment>
<organism evidence="1 2">
    <name type="scientific">Campylobacter taeniopygiae</name>
    <dbReference type="NCBI Taxonomy" id="2510188"/>
    <lineage>
        <taxon>Bacteria</taxon>
        <taxon>Pseudomonadati</taxon>
        <taxon>Campylobacterota</taxon>
        <taxon>Epsilonproteobacteria</taxon>
        <taxon>Campylobacterales</taxon>
        <taxon>Campylobacteraceae</taxon>
        <taxon>Campylobacter</taxon>
    </lineage>
</organism>
<dbReference type="Proteomes" id="UP000309584">
    <property type="component" value="Unassembled WGS sequence"/>
</dbReference>
<keyword evidence="2" id="KW-1185">Reference proteome</keyword>
<sequence>MIIDLTSATEQNLNLSIKDFSKIERIYIDNSVLLNKQYFGLEKACKGWKFNEESLKEFFKISQKYEDWQTSYRIFDQIPCVIRGRFSLDNIDYFFEINAGGSFEIWNNNYKFYFGCDNKQNKKCDIFLLD</sequence>
<accession>A0ABY2TLE6</accession>
<evidence type="ECO:0000313" key="1">
    <source>
        <dbReference type="EMBL" id="TKX34375.1"/>
    </source>
</evidence>
<evidence type="ECO:0008006" key="3">
    <source>
        <dbReference type="Google" id="ProtNLM"/>
    </source>
</evidence>
<name>A0ABY2TLE6_9BACT</name>
<proteinExistence type="predicted"/>
<gene>
    <name evidence="1" type="ORF">CQA75_01800</name>
</gene>
<protein>
    <recommendedName>
        <fullName evidence="3">SMI1/KNR4 family protein</fullName>
    </recommendedName>
</protein>
<dbReference type="EMBL" id="NXLY01000003">
    <property type="protein sequence ID" value="TKX34375.1"/>
    <property type="molecule type" value="Genomic_DNA"/>
</dbReference>